<gene>
    <name evidence="2" type="ORF">ElyMa_002837900</name>
</gene>
<protein>
    <submittedName>
        <fullName evidence="2">Uncharacterized protein</fullName>
    </submittedName>
</protein>
<evidence type="ECO:0000313" key="2">
    <source>
        <dbReference type="EMBL" id="GFS01400.1"/>
    </source>
</evidence>
<proteinExistence type="predicted"/>
<reference evidence="2 3" key="1">
    <citation type="journal article" date="2021" name="Elife">
        <title>Chloroplast acquisition without the gene transfer in kleptoplastic sea slugs, Plakobranchus ocellatus.</title>
        <authorList>
            <person name="Maeda T."/>
            <person name="Takahashi S."/>
            <person name="Yoshida T."/>
            <person name="Shimamura S."/>
            <person name="Takaki Y."/>
            <person name="Nagai Y."/>
            <person name="Toyoda A."/>
            <person name="Suzuki Y."/>
            <person name="Arimoto A."/>
            <person name="Ishii H."/>
            <person name="Satoh N."/>
            <person name="Nishiyama T."/>
            <person name="Hasebe M."/>
            <person name="Maruyama T."/>
            <person name="Minagawa J."/>
            <person name="Obokata J."/>
            <person name="Shigenobu S."/>
        </authorList>
    </citation>
    <scope>NUCLEOTIDE SEQUENCE [LARGE SCALE GENOMIC DNA]</scope>
</reference>
<name>A0AAV4HUL9_9GAST</name>
<dbReference type="AlphaFoldDB" id="A0AAV4HUL9"/>
<organism evidence="2 3">
    <name type="scientific">Elysia marginata</name>
    <dbReference type="NCBI Taxonomy" id="1093978"/>
    <lineage>
        <taxon>Eukaryota</taxon>
        <taxon>Metazoa</taxon>
        <taxon>Spiralia</taxon>
        <taxon>Lophotrochozoa</taxon>
        <taxon>Mollusca</taxon>
        <taxon>Gastropoda</taxon>
        <taxon>Heterobranchia</taxon>
        <taxon>Euthyneura</taxon>
        <taxon>Panpulmonata</taxon>
        <taxon>Sacoglossa</taxon>
        <taxon>Placobranchoidea</taxon>
        <taxon>Plakobranchidae</taxon>
        <taxon>Elysia</taxon>
    </lineage>
</organism>
<sequence>MASLDFLSCVLRPPVRVHNARSLLSDGSSPREAWYEECPEKDPRPVQARGTLHRVESSGLSCLSLTELSGLSPVVSLDTVSAPGRLKPPTAVAARWPVTSDSCLISGLVTACQTQGNRRLNGPED</sequence>
<feature type="region of interest" description="Disordered" evidence="1">
    <location>
        <begin position="25"/>
        <end position="45"/>
    </location>
</feature>
<keyword evidence="3" id="KW-1185">Reference proteome</keyword>
<dbReference type="EMBL" id="BMAT01005879">
    <property type="protein sequence ID" value="GFS01400.1"/>
    <property type="molecule type" value="Genomic_DNA"/>
</dbReference>
<dbReference type="Proteomes" id="UP000762676">
    <property type="component" value="Unassembled WGS sequence"/>
</dbReference>
<accession>A0AAV4HUL9</accession>
<evidence type="ECO:0000313" key="3">
    <source>
        <dbReference type="Proteomes" id="UP000762676"/>
    </source>
</evidence>
<comment type="caution">
    <text evidence="2">The sequence shown here is derived from an EMBL/GenBank/DDBJ whole genome shotgun (WGS) entry which is preliminary data.</text>
</comment>
<evidence type="ECO:0000256" key="1">
    <source>
        <dbReference type="SAM" id="MobiDB-lite"/>
    </source>
</evidence>